<keyword evidence="1" id="KW-1133">Transmembrane helix</keyword>
<evidence type="ECO:0000313" key="2">
    <source>
        <dbReference type="EMBL" id="ABW26399.1"/>
    </source>
</evidence>
<keyword evidence="1" id="KW-0472">Membrane</keyword>
<accession>B0C6H8</accession>
<dbReference type="KEGG" id="amr:AM1_1367"/>
<dbReference type="EMBL" id="CP000828">
    <property type="protein sequence ID" value="ABW26399.1"/>
    <property type="molecule type" value="Genomic_DNA"/>
</dbReference>
<gene>
    <name evidence="2" type="ordered locus">AM1_1367</name>
</gene>
<proteinExistence type="predicted"/>
<keyword evidence="3" id="KW-1185">Reference proteome</keyword>
<dbReference type="Proteomes" id="UP000000268">
    <property type="component" value="Chromosome"/>
</dbReference>
<dbReference type="HOGENOM" id="CLU_3245594_0_0_3"/>
<keyword evidence="1" id="KW-0812">Transmembrane</keyword>
<dbReference type="AlphaFoldDB" id="B0C6H8"/>
<name>B0C6H8_ACAM1</name>
<protein>
    <submittedName>
        <fullName evidence="2">Uncharacterized protein</fullName>
    </submittedName>
</protein>
<organism evidence="2 3">
    <name type="scientific">Acaryochloris marina (strain MBIC 11017)</name>
    <dbReference type="NCBI Taxonomy" id="329726"/>
    <lineage>
        <taxon>Bacteria</taxon>
        <taxon>Bacillati</taxon>
        <taxon>Cyanobacteriota</taxon>
        <taxon>Cyanophyceae</taxon>
        <taxon>Acaryochloridales</taxon>
        <taxon>Acaryochloridaceae</taxon>
        <taxon>Acaryochloris</taxon>
    </lineage>
</organism>
<feature type="transmembrane region" description="Helical" evidence="1">
    <location>
        <begin position="12"/>
        <end position="35"/>
    </location>
</feature>
<evidence type="ECO:0000256" key="1">
    <source>
        <dbReference type="SAM" id="Phobius"/>
    </source>
</evidence>
<evidence type="ECO:0000313" key="3">
    <source>
        <dbReference type="Proteomes" id="UP000000268"/>
    </source>
</evidence>
<sequence>MVNEYFHGIKMTYIVIFYRVLFYGALLPLLHGFFLSIKPLHAKGQAGYPACP</sequence>
<reference evidence="2 3" key="1">
    <citation type="journal article" date="2008" name="Proc. Natl. Acad. Sci. U.S.A.">
        <title>Niche adaptation and genome expansion in the chlorophyll d-producing cyanobacterium Acaryochloris marina.</title>
        <authorList>
            <person name="Swingley W.D."/>
            <person name="Chen M."/>
            <person name="Cheung P.C."/>
            <person name="Conrad A.L."/>
            <person name="Dejesa L.C."/>
            <person name="Hao J."/>
            <person name="Honchak B.M."/>
            <person name="Karbach L.E."/>
            <person name="Kurdoglu A."/>
            <person name="Lahiri S."/>
            <person name="Mastrian S.D."/>
            <person name="Miyashita H."/>
            <person name="Page L."/>
            <person name="Ramakrishna P."/>
            <person name="Satoh S."/>
            <person name="Sattley W.M."/>
            <person name="Shimada Y."/>
            <person name="Taylor H.L."/>
            <person name="Tomo T."/>
            <person name="Tsuchiya T."/>
            <person name="Wang Z.T."/>
            <person name="Raymond J."/>
            <person name="Mimuro M."/>
            <person name="Blankenship R.E."/>
            <person name="Touchman J.W."/>
        </authorList>
    </citation>
    <scope>NUCLEOTIDE SEQUENCE [LARGE SCALE GENOMIC DNA]</scope>
    <source>
        <strain evidence="3">MBIC 11017</strain>
    </source>
</reference>